<dbReference type="AlphaFoldDB" id="A0A2H1V823"/>
<reference evidence="1" key="1">
    <citation type="submission" date="2016-07" db="EMBL/GenBank/DDBJ databases">
        <authorList>
            <person name="Bretaudeau A."/>
        </authorList>
    </citation>
    <scope>NUCLEOTIDE SEQUENCE</scope>
    <source>
        <strain evidence="1">Rice</strain>
        <tissue evidence="1">Whole body</tissue>
    </source>
</reference>
<protein>
    <submittedName>
        <fullName evidence="1">SFRICE_039452</fullName>
    </submittedName>
</protein>
<proteinExistence type="predicted"/>
<name>A0A2H1V823_SPOFR</name>
<accession>A0A2H1V823</accession>
<gene>
    <name evidence="1" type="ORF">SFRICE_039452</name>
</gene>
<sequence length="70" mass="8009">MFGCLSVNHAETIEWILMKFGIQTGYKLTWSTGYFQSHRNVGEAPGRRYIDIKPRAFSSHSSPLFKGKTQ</sequence>
<evidence type="ECO:0000313" key="1">
    <source>
        <dbReference type="EMBL" id="SOQ37003.1"/>
    </source>
</evidence>
<organism evidence="1">
    <name type="scientific">Spodoptera frugiperda</name>
    <name type="common">Fall armyworm</name>
    <dbReference type="NCBI Taxonomy" id="7108"/>
    <lineage>
        <taxon>Eukaryota</taxon>
        <taxon>Metazoa</taxon>
        <taxon>Ecdysozoa</taxon>
        <taxon>Arthropoda</taxon>
        <taxon>Hexapoda</taxon>
        <taxon>Insecta</taxon>
        <taxon>Pterygota</taxon>
        <taxon>Neoptera</taxon>
        <taxon>Endopterygota</taxon>
        <taxon>Lepidoptera</taxon>
        <taxon>Glossata</taxon>
        <taxon>Ditrysia</taxon>
        <taxon>Noctuoidea</taxon>
        <taxon>Noctuidae</taxon>
        <taxon>Amphipyrinae</taxon>
        <taxon>Spodoptera</taxon>
    </lineage>
</organism>
<dbReference type="EMBL" id="ODYU01001170">
    <property type="protein sequence ID" value="SOQ37003.1"/>
    <property type="molecule type" value="Genomic_DNA"/>
</dbReference>